<evidence type="ECO:0000256" key="1">
    <source>
        <dbReference type="SAM" id="Phobius"/>
    </source>
</evidence>
<evidence type="ECO:0000313" key="3">
    <source>
        <dbReference type="EMBL" id="MBO8433644.1"/>
    </source>
</evidence>
<keyword evidence="2" id="KW-0732">Signal</keyword>
<evidence type="ECO:0000313" key="4">
    <source>
        <dbReference type="Proteomes" id="UP000823612"/>
    </source>
</evidence>
<feature type="chain" id="PRO_5039503669" description="Transmembrane protein" evidence="2">
    <location>
        <begin position="19"/>
        <end position="379"/>
    </location>
</feature>
<proteinExistence type="predicted"/>
<dbReference type="Proteomes" id="UP000823612">
    <property type="component" value="Unassembled WGS sequence"/>
</dbReference>
<accession>A0A9D9DTG0</accession>
<organism evidence="3 4">
    <name type="scientific">Candidatus Pullibacteroides excrementavium</name>
    <dbReference type="NCBI Taxonomy" id="2840905"/>
    <lineage>
        <taxon>Bacteria</taxon>
        <taxon>Pseudomonadati</taxon>
        <taxon>Bacteroidota</taxon>
        <taxon>Bacteroidia</taxon>
        <taxon>Bacteroidales</taxon>
        <taxon>Candidatus Pullibacteroides</taxon>
    </lineage>
</organism>
<keyword evidence="1" id="KW-1133">Transmembrane helix</keyword>
<feature type="transmembrane region" description="Helical" evidence="1">
    <location>
        <begin position="336"/>
        <end position="356"/>
    </location>
</feature>
<name>A0A9D9DTG0_9BACT</name>
<dbReference type="EMBL" id="JADIMZ010000161">
    <property type="protein sequence ID" value="MBO8433644.1"/>
    <property type="molecule type" value="Genomic_DNA"/>
</dbReference>
<keyword evidence="1" id="KW-0472">Membrane</keyword>
<dbReference type="AlphaFoldDB" id="A0A9D9DTG0"/>
<dbReference type="PROSITE" id="PS51257">
    <property type="entry name" value="PROKAR_LIPOPROTEIN"/>
    <property type="match status" value="1"/>
</dbReference>
<protein>
    <recommendedName>
        <fullName evidence="5">Transmembrane protein</fullName>
    </recommendedName>
</protein>
<reference evidence="3" key="2">
    <citation type="journal article" date="2021" name="PeerJ">
        <title>Extensive microbial diversity within the chicken gut microbiome revealed by metagenomics and culture.</title>
        <authorList>
            <person name="Gilroy R."/>
            <person name="Ravi A."/>
            <person name="Getino M."/>
            <person name="Pursley I."/>
            <person name="Horton D.L."/>
            <person name="Alikhan N.F."/>
            <person name="Baker D."/>
            <person name="Gharbi K."/>
            <person name="Hall N."/>
            <person name="Watson M."/>
            <person name="Adriaenssens E.M."/>
            <person name="Foster-Nyarko E."/>
            <person name="Jarju S."/>
            <person name="Secka A."/>
            <person name="Antonio M."/>
            <person name="Oren A."/>
            <person name="Chaudhuri R.R."/>
            <person name="La Ragione R."/>
            <person name="Hildebrand F."/>
            <person name="Pallen M.J."/>
        </authorList>
    </citation>
    <scope>NUCLEOTIDE SEQUENCE</scope>
    <source>
        <strain evidence="3">2889</strain>
    </source>
</reference>
<comment type="caution">
    <text evidence="3">The sequence shown here is derived from an EMBL/GenBank/DDBJ whole genome shotgun (WGS) entry which is preliminary data.</text>
</comment>
<sequence length="379" mass="43972">MKTLLKHTFLLGSLGVMLASCETPFYIHTQVNPNLSLHRDIYTDSTFFKTSGDPDKALPRPVFCGQGRADTFCAEYPPQGFMIDFYGEPTHMMIRYRTDYNASFWPSNRILVDSTQMENPLLQPEENMQKHFRWFFTYYEYTATIKAFENLPVPLSSYLSPEEQAVFFGNSPLPQGWNGKESYEYLESINNKFVQWYNRSLLETNYDILYSLADAELRETMQAHKKRMYQQTDPSELGLFDELPDYCQQWDESLGKPLLYPLYQQHQAEADSLQKTKTRILSYFSYTFVYRTDLPGKLVSTNALRLEEGNPVWKADGFRLLASDIQMQAVSRKTNIWAFVLSIALFAGLITGTALWKKAAAQKQYKRQHANHTHSGRIL</sequence>
<reference evidence="3" key="1">
    <citation type="submission" date="2020-10" db="EMBL/GenBank/DDBJ databases">
        <authorList>
            <person name="Gilroy R."/>
        </authorList>
    </citation>
    <scope>NUCLEOTIDE SEQUENCE</scope>
    <source>
        <strain evidence="3">2889</strain>
    </source>
</reference>
<keyword evidence="1" id="KW-0812">Transmembrane</keyword>
<feature type="signal peptide" evidence="2">
    <location>
        <begin position="1"/>
        <end position="18"/>
    </location>
</feature>
<gene>
    <name evidence="3" type="ORF">IAB08_10200</name>
</gene>
<evidence type="ECO:0000256" key="2">
    <source>
        <dbReference type="SAM" id="SignalP"/>
    </source>
</evidence>
<evidence type="ECO:0008006" key="5">
    <source>
        <dbReference type="Google" id="ProtNLM"/>
    </source>
</evidence>